<keyword evidence="1" id="KW-1185">Reference proteome</keyword>
<dbReference type="GO" id="GO:0042795">
    <property type="term" value="P:snRNA transcription by RNA polymerase II"/>
    <property type="evidence" value="ECO:0007669"/>
    <property type="project" value="TreeGrafter"/>
</dbReference>
<dbReference type="GO" id="GO:0019185">
    <property type="term" value="C:snRNA-activating protein complex"/>
    <property type="evidence" value="ECO:0007669"/>
    <property type="project" value="TreeGrafter"/>
</dbReference>
<dbReference type="PANTHER" id="PTHR15131:SF3">
    <property type="entry name" value="SNRNA-ACTIVATING PROTEIN COMPLEX SUBUNIT 1"/>
    <property type="match status" value="1"/>
</dbReference>
<evidence type="ECO:0000313" key="1">
    <source>
        <dbReference type="Proteomes" id="UP000046393"/>
    </source>
</evidence>
<evidence type="ECO:0000313" key="2">
    <source>
        <dbReference type="WBParaSite" id="SMUV_0000151601-mRNA-1"/>
    </source>
</evidence>
<dbReference type="GO" id="GO:0042796">
    <property type="term" value="P:snRNA transcription by RNA polymerase III"/>
    <property type="evidence" value="ECO:0007669"/>
    <property type="project" value="TreeGrafter"/>
</dbReference>
<dbReference type="PANTHER" id="PTHR15131">
    <property type="entry name" value="SMALL NUCLEAR RNA ACTIVATING COMPLEX, POLYPEPTIDE 1"/>
    <property type="match status" value="1"/>
</dbReference>
<dbReference type="InterPro" id="IPR019188">
    <property type="entry name" value="SNAPC1"/>
</dbReference>
<dbReference type="AlphaFoldDB" id="A0A0N5ABJ0"/>
<dbReference type="Pfam" id="PF09808">
    <property type="entry name" value="SNAPC1"/>
    <property type="match status" value="1"/>
</dbReference>
<dbReference type="Proteomes" id="UP000046393">
    <property type="component" value="Unplaced"/>
</dbReference>
<accession>A0A0N5ABJ0</accession>
<proteinExistence type="predicted"/>
<name>A0A0N5ABJ0_9BILA</name>
<dbReference type="GO" id="GO:0043565">
    <property type="term" value="F:sequence-specific DNA binding"/>
    <property type="evidence" value="ECO:0007669"/>
    <property type="project" value="TreeGrafter"/>
</dbReference>
<dbReference type="STRING" id="451379.A0A0N5ABJ0"/>
<sequence length="171" mass="19601">MPQANLRPVIPLTTGCKRDVEKLLVEFKKAESLSFEAFSKCFREVDFVTIFMGRISCAELVEERIFGIYLTYSLYYVQPGDFVSSVRVTPEQAHDLAHFVQEILLPGGYHDAVLAYYRMVSYDTRSSRSTLKEKAYRTKAVNLRHRRHRASSEQCASVGTQEVNTSLNTLY</sequence>
<reference evidence="2" key="1">
    <citation type="submission" date="2017-02" db="UniProtKB">
        <authorList>
            <consortium name="WormBaseParasite"/>
        </authorList>
    </citation>
    <scope>IDENTIFICATION</scope>
</reference>
<protein>
    <submittedName>
        <fullName evidence="2">Histone acetyltransferase</fullName>
    </submittedName>
</protein>
<organism evidence="1 2">
    <name type="scientific">Syphacia muris</name>
    <dbReference type="NCBI Taxonomy" id="451379"/>
    <lineage>
        <taxon>Eukaryota</taxon>
        <taxon>Metazoa</taxon>
        <taxon>Ecdysozoa</taxon>
        <taxon>Nematoda</taxon>
        <taxon>Chromadorea</taxon>
        <taxon>Rhabditida</taxon>
        <taxon>Spirurina</taxon>
        <taxon>Oxyuridomorpha</taxon>
        <taxon>Oxyuroidea</taxon>
        <taxon>Oxyuridae</taxon>
        <taxon>Syphacia</taxon>
    </lineage>
</organism>
<dbReference type="WBParaSite" id="SMUV_0000151601-mRNA-1">
    <property type="protein sequence ID" value="SMUV_0000151601-mRNA-1"/>
    <property type="gene ID" value="SMUV_0000151601"/>
</dbReference>